<dbReference type="EMBL" id="JARJFB010000008">
    <property type="protein sequence ID" value="MEA0970266.1"/>
    <property type="molecule type" value="Genomic_DNA"/>
</dbReference>
<evidence type="ECO:0000313" key="2">
    <source>
        <dbReference type="Proteomes" id="UP001291687"/>
    </source>
</evidence>
<evidence type="ECO:0000313" key="1">
    <source>
        <dbReference type="EMBL" id="MEA0970266.1"/>
    </source>
</evidence>
<organism evidence="1 2">
    <name type="scientific">Candidatus Megaera venefica</name>
    <dbReference type="NCBI Taxonomy" id="2055910"/>
    <lineage>
        <taxon>Bacteria</taxon>
        <taxon>Pseudomonadati</taxon>
        <taxon>Pseudomonadota</taxon>
        <taxon>Alphaproteobacteria</taxon>
        <taxon>Rickettsiales</taxon>
        <taxon>Rickettsiaceae</taxon>
        <taxon>Candidatus Megaera</taxon>
    </lineage>
</organism>
<gene>
    <name evidence="1" type="ORF">Megvenef_00224</name>
</gene>
<keyword evidence="2" id="KW-1185">Reference proteome</keyword>
<dbReference type="Gene3D" id="3.30.530.20">
    <property type="match status" value="1"/>
</dbReference>
<dbReference type="SUPFAM" id="SSF55961">
    <property type="entry name" value="Bet v1-like"/>
    <property type="match status" value="1"/>
</dbReference>
<dbReference type="InterPro" id="IPR019587">
    <property type="entry name" value="Polyketide_cyclase/dehydratase"/>
</dbReference>
<dbReference type="InterPro" id="IPR023393">
    <property type="entry name" value="START-like_dom_sf"/>
</dbReference>
<comment type="caution">
    <text evidence="1">The sequence shown here is derived from an EMBL/GenBank/DDBJ whole genome shotgun (WGS) entry which is preliminary data.</text>
</comment>
<proteinExistence type="predicted"/>
<dbReference type="Pfam" id="PF10604">
    <property type="entry name" value="Polyketide_cyc2"/>
    <property type="match status" value="1"/>
</dbReference>
<sequence length="140" mass="16361">MWTRTYSKTFKNVEKEEIWRIWTDVNNWPKWHGDLDYCKIEDSFEVGKHFILKPKGVRPVKIIITEIDEGNKFTDCTSFFGAKMYDTHALEETPNGLQLTNILVVTGPLKWLWIKLVAQDVANTVPDEMEALAELAVRFR</sequence>
<name>A0ABU5NAU1_9RICK</name>
<accession>A0ABU5NAU1</accession>
<protein>
    <submittedName>
        <fullName evidence="1">Hydrophobic ligand-binding SRPBCC domain protein</fullName>
    </submittedName>
</protein>
<dbReference type="RefSeq" id="WP_322776168.1">
    <property type="nucleotide sequence ID" value="NZ_JARJFB010000008.1"/>
</dbReference>
<dbReference type="Proteomes" id="UP001291687">
    <property type="component" value="Unassembled WGS sequence"/>
</dbReference>
<reference evidence="1 2" key="1">
    <citation type="submission" date="2023-03" db="EMBL/GenBank/DDBJ databases">
        <title>Host association and intracellularity evolved multiple times independently in the Rickettsiales.</title>
        <authorList>
            <person name="Castelli M."/>
            <person name="Nardi T."/>
            <person name="Gammuto L."/>
            <person name="Bellinzona G."/>
            <person name="Sabaneyeva E."/>
            <person name="Potekhin A."/>
            <person name="Serra V."/>
            <person name="Petroni G."/>
            <person name="Sassera D."/>
        </authorList>
    </citation>
    <scope>NUCLEOTIDE SEQUENCE [LARGE SCALE GENOMIC DNA]</scope>
    <source>
        <strain evidence="1 2">Sr 2-6</strain>
    </source>
</reference>